<dbReference type="OrthoDB" id="7416805at2"/>
<sequence>MRMIFTSLALLAALPATALAQDIDNAEDDATDTNRGVAIAPYIEAAQVVTAELEPGDDVVTYTRAAVGVDAGFGGRYSQGSASLRYERRIGWDDDVADTDTVSGIARASLAVAGPAVTLEAGGLASRTRVDGDGSTSLGDFGADDDFTSQFYSVYAGPSARTQLGAAEVTGAYRIGYTRVESPDAVLVAADADPVDIFDEAVTQNAAVRAGLAPDTVLPVGVGVGAGWNRQDVSNLDQRIDDRYVRADVTVPVSPNVALVGGVGYEDVEVSSRDALRDDEGLPIRGPVGRFITDETQPRTIAYETDGLIWDVGVLWRPSRRTSAAATVGRRYGSTTYYGSLAYAPNARSSLNVSVYDTLNSFGGQVVGALDELGTDFDAFRNPISGDLGGCVLGVEGDNCALARLGSLRSAVFRNRGVSLSYGAQSGRLSYGIGTGYDRRSFFAGDDTVLAALDGVADETYWLAAYAARQLDQRSGVNLGGSLSLFQPGADGLGDALGYSLSAAYNRTLLDGLAGTAAVGLDGISREDLPDYSAASALVGLRYTF</sequence>
<dbReference type="AlphaFoldDB" id="A0A419RS74"/>
<proteinExistence type="predicted"/>
<feature type="chain" id="PRO_5018975512" evidence="1">
    <location>
        <begin position="21"/>
        <end position="545"/>
    </location>
</feature>
<keyword evidence="3" id="KW-1185">Reference proteome</keyword>
<name>A0A419RS74_9SPHN</name>
<keyword evidence="1" id="KW-0732">Signal</keyword>
<evidence type="ECO:0000313" key="3">
    <source>
        <dbReference type="Proteomes" id="UP000285232"/>
    </source>
</evidence>
<accession>A0A419RS74</accession>
<dbReference type="RefSeq" id="WP_120047617.1">
    <property type="nucleotide sequence ID" value="NZ_RAHX01000001.1"/>
</dbReference>
<reference evidence="2 3" key="1">
    <citation type="journal article" date="2017" name="Int. J. Syst. Evol. Microbiol.">
        <title>Erythrobacter aquimixticola sp. nov., isolated from the junction between the ocean and a freshwater spring.</title>
        <authorList>
            <person name="Park S."/>
            <person name="Jung Y.T."/>
            <person name="Choi S.J."/>
            <person name="Yoon J.H."/>
        </authorList>
    </citation>
    <scope>NUCLEOTIDE SEQUENCE [LARGE SCALE GENOMIC DNA]</scope>
    <source>
        <strain evidence="2 3">JSSK-14</strain>
    </source>
</reference>
<dbReference type="SUPFAM" id="SSF56935">
    <property type="entry name" value="Porins"/>
    <property type="match status" value="1"/>
</dbReference>
<protein>
    <submittedName>
        <fullName evidence="2">Preprotein translocase subunit YajC</fullName>
    </submittedName>
</protein>
<gene>
    <name evidence="2" type="ORF">D6201_03825</name>
</gene>
<organism evidence="2 3">
    <name type="scientific">Aurantiacibacter aquimixticola</name>
    <dbReference type="NCBI Taxonomy" id="1958945"/>
    <lineage>
        <taxon>Bacteria</taxon>
        <taxon>Pseudomonadati</taxon>
        <taxon>Pseudomonadota</taxon>
        <taxon>Alphaproteobacteria</taxon>
        <taxon>Sphingomonadales</taxon>
        <taxon>Erythrobacteraceae</taxon>
        <taxon>Aurantiacibacter</taxon>
    </lineage>
</organism>
<feature type="signal peptide" evidence="1">
    <location>
        <begin position="1"/>
        <end position="20"/>
    </location>
</feature>
<dbReference type="Proteomes" id="UP000285232">
    <property type="component" value="Unassembled WGS sequence"/>
</dbReference>
<comment type="caution">
    <text evidence="2">The sequence shown here is derived from an EMBL/GenBank/DDBJ whole genome shotgun (WGS) entry which is preliminary data.</text>
</comment>
<evidence type="ECO:0000256" key="1">
    <source>
        <dbReference type="SAM" id="SignalP"/>
    </source>
</evidence>
<dbReference type="EMBL" id="RAHX01000001">
    <property type="protein sequence ID" value="RJY08604.1"/>
    <property type="molecule type" value="Genomic_DNA"/>
</dbReference>
<evidence type="ECO:0000313" key="2">
    <source>
        <dbReference type="EMBL" id="RJY08604.1"/>
    </source>
</evidence>